<organism evidence="12">
    <name type="scientific">OCS116 cluster bacterium</name>
    <dbReference type="NCBI Taxonomy" id="2030921"/>
    <lineage>
        <taxon>Bacteria</taxon>
        <taxon>Pseudomonadati</taxon>
        <taxon>Pseudomonadota</taxon>
        <taxon>Alphaproteobacteria</taxon>
        <taxon>OCS116 cluster</taxon>
    </lineage>
</organism>
<comment type="caution">
    <text evidence="12">The sequence shown here is derived from an EMBL/GenBank/DDBJ whole genome shotgun (WGS) entry which is preliminary data.</text>
</comment>
<dbReference type="InterPro" id="IPR047215">
    <property type="entry name" value="Galactose_mutarotase-like"/>
</dbReference>
<evidence type="ECO:0000256" key="4">
    <source>
        <dbReference type="ARBA" id="ARBA00013185"/>
    </source>
</evidence>
<dbReference type="PANTHER" id="PTHR10091">
    <property type="entry name" value="ALDOSE-1-EPIMERASE"/>
    <property type="match status" value="1"/>
</dbReference>
<dbReference type="PROSITE" id="PS00545">
    <property type="entry name" value="ALDOSE_1_EPIMERASE"/>
    <property type="match status" value="1"/>
</dbReference>
<dbReference type="CDD" id="cd09019">
    <property type="entry name" value="galactose_mutarotase_like"/>
    <property type="match status" value="1"/>
</dbReference>
<dbReference type="GO" id="GO:0006006">
    <property type="term" value="P:glucose metabolic process"/>
    <property type="evidence" value="ECO:0007669"/>
    <property type="project" value="TreeGrafter"/>
</dbReference>
<evidence type="ECO:0000256" key="9">
    <source>
        <dbReference type="PIRSR" id="PIRSR005096-1"/>
    </source>
</evidence>
<dbReference type="PANTHER" id="PTHR10091:SF0">
    <property type="entry name" value="GALACTOSE MUTAROTASE"/>
    <property type="match status" value="1"/>
</dbReference>
<dbReference type="InterPro" id="IPR018052">
    <property type="entry name" value="Ald1_epimerase_CS"/>
</dbReference>
<feature type="active site" description="Proton donor" evidence="9">
    <location>
        <position position="182"/>
    </location>
</feature>
<reference evidence="12" key="2">
    <citation type="journal article" date="2018" name="ISME J.">
        <title>A dynamic microbial community with high functional redundancy inhabits the cold, oxic subseafloor aquifer.</title>
        <authorList>
            <person name="Tully B.J."/>
            <person name="Wheat C.G."/>
            <person name="Glazer B.T."/>
            <person name="Huber J.A."/>
        </authorList>
    </citation>
    <scope>NUCLEOTIDE SEQUENCE</scope>
    <source>
        <strain evidence="12">NORP83</strain>
    </source>
</reference>
<comment type="catalytic activity">
    <reaction evidence="1 8">
        <text>alpha-D-glucose = beta-D-glucose</text>
        <dbReference type="Rhea" id="RHEA:10264"/>
        <dbReference type="ChEBI" id="CHEBI:15903"/>
        <dbReference type="ChEBI" id="CHEBI:17925"/>
        <dbReference type="EC" id="5.1.3.3"/>
    </reaction>
</comment>
<dbReference type="InterPro" id="IPR015443">
    <property type="entry name" value="Aldose_1-epimerase"/>
</dbReference>
<evidence type="ECO:0000313" key="12">
    <source>
        <dbReference type="EMBL" id="PCI98104.1"/>
    </source>
</evidence>
<dbReference type="PIRSF" id="PIRSF005096">
    <property type="entry name" value="GALM"/>
    <property type="match status" value="1"/>
</dbReference>
<dbReference type="GO" id="GO:0033499">
    <property type="term" value="P:galactose catabolic process via UDP-galactose, Leloir pathway"/>
    <property type="evidence" value="ECO:0007669"/>
    <property type="project" value="TreeGrafter"/>
</dbReference>
<evidence type="ECO:0000256" key="10">
    <source>
        <dbReference type="PIRSR" id="PIRSR005096-2"/>
    </source>
</evidence>
<dbReference type="NCBIfam" id="NF008277">
    <property type="entry name" value="PRK11055.1"/>
    <property type="match status" value="1"/>
</dbReference>
<dbReference type="InterPro" id="IPR008183">
    <property type="entry name" value="Aldose_1/G6P_1-epimerase"/>
</dbReference>
<comment type="pathway">
    <text evidence="2 8">Carbohydrate metabolism; hexose metabolism.</text>
</comment>
<dbReference type="SUPFAM" id="SSF74650">
    <property type="entry name" value="Galactose mutarotase-like"/>
    <property type="match status" value="1"/>
</dbReference>
<dbReference type="GO" id="GO:0004034">
    <property type="term" value="F:aldose 1-epimerase activity"/>
    <property type="evidence" value="ECO:0007669"/>
    <property type="project" value="UniProtKB-EC"/>
</dbReference>
<feature type="binding site" evidence="10">
    <location>
        <position position="258"/>
    </location>
    <ligand>
        <name>beta-D-galactose</name>
        <dbReference type="ChEBI" id="CHEBI:27667"/>
    </ligand>
</feature>
<evidence type="ECO:0000256" key="5">
    <source>
        <dbReference type="ARBA" id="ARBA00014165"/>
    </source>
</evidence>
<accession>A0A2A4YTL8</accession>
<dbReference type="EC" id="5.1.3.3" evidence="4 8"/>
<name>A0A2A4YTL8_9PROT</name>
<gene>
    <name evidence="12" type="ORF">COB13_14570</name>
</gene>
<evidence type="ECO:0000256" key="11">
    <source>
        <dbReference type="PIRSR" id="PIRSR005096-3"/>
    </source>
</evidence>
<evidence type="ECO:0000256" key="2">
    <source>
        <dbReference type="ARBA" id="ARBA00005028"/>
    </source>
</evidence>
<evidence type="ECO:0000256" key="8">
    <source>
        <dbReference type="PIRNR" id="PIRNR005096"/>
    </source>
</evidence>
<evidence type="ECO:0000256" key="1">
    <source>
        <dbReference type="ARBA" id="ARBA00001614"/>
    </source>
</evidence>
<protein>
    <recommendedName>
        <fullName evidence="5 8">Aldose 1-epimerase</fullName>
        <ecNumber evidence="4 8">5.1.3.3</ecNumber>
    </recommendedName>
</protein>
<dbReference type="InterPro" id="IPR011013">
    <property type="entry name" value="Gal_mutarotase_sf_dom"/>
</dbReference>
<evidence type="ECO:0000256" key="6">
    <source>
        <dbReference type="ARBA" id="ARBA00023235"/>
    </source>
</evidence>
<dbReference type="EMBL" id="NVUS01000024">
    <property type="protein sequence ID" value="PCI98104.1"/>
    <property type="molecule type" value="Genomic_DNA"/>
</dbReference>
<feature type="active site" description="Proton acceptor" evidence="9">
    <location>
        <position position="322"/>
    </location>
</feature>
<proteinExistence type="inferred from homology"/>
<dbReference type="AlphaFoldDB" id="A0A2A4YTL8"/>
<feature type="binding site" evidence="11">
    <location>
        <begin position="182"/>
        <end position="184"/>
    </location>
    <ligand>
        <name>beta-D-galactose</name>
        <dbReference type="ChEBI" id="CHEBI:27667"/>
    </ligand>
</feature>
<comment type="similarity">
    <text evidence="3 8">Belongs to the aldose epimerase family.</text>
</comment>
<dbReference type="GO" id="GO:0030246">
    <property type="term" value="F:carbohydrate binding"/>
    <property type="evidence" value="ECO:0007669"/>
    <property type="project" value="InterPro"/>
</dbReference>
<feature type="binding site" evidence="11">
    <location>
        <begin position="81"/>
        <end position="82"/>
    </location>
    <ligand>
        <name>beta-D-galactose</name>
        <dbReference type="ChEBI" id="CHEBI:27667"/>
    </ligand>
</feature>
<evidence type="ECO:0000256" key="3">
    <source>
        <dbReference type="ARBA" id="ARBA00006206"/>
    </source>
</evidence>
<dbReference type="InterPro" id="IPR014718">
    <property type="entry name" value="GH-type_carb-bd"/>
</dbReference>
<keyword evidence="7 8" id="KW-0119">Carbohydrate metabolism</keyword>
<keyword evidence="6 8" id="KW-0413">Isomerase</keyword>
<reference key="1">
    <citation type="submission" date="2017-08" db="EMBL/GenBank/DDBJ databases">
        <title>A dynamic microbial community with high functional redundancy inhabits the cold, oxic subseafloor aquifer.</title>
        <authorList>
            <person name="Tully B.J."/>
            <person name="Wheat C.G."/>
            <person name="Glazer B.T."/>
            <person name="Huber J.A."/>
        </authorList>
    </citation>
    <scope>NUCLEOTIDE SEQUENCE [LARGE SCALE GENOMIC DNA]</scope>
</reference>
<dbReference type="Gene3D" id="2.70.98.10">
    <property type="match status" value="1"/>
</dbReference>
<evidence type="ECO:0000256" key="7">
    <source>
        <dbReference type="ARBA" id="ARBA00023277"/>
    </source>
</evidence>
<dbReference type="Pfam" id="PF01263">
    <property type="entry name" value="Aldose_epim"/>
    <property type="match status" value="1"/>
</dbReference>
<sequence length="358" mass="38920">MAVTIEVRDFGTSKDGKQVDYFTLDNNNYTVGLCGYGATISSVRYADRDGNVDEVNFGFDDLTSYEAHTSSMGVTVGRYANRIKNAQFVLNDQVVKLDVTNAAGHSAHGGLNGFGKQVFSGEIVETAQGKGVQFTYISADGEAGYPGELTLTVTYSLSDSGVLRYEYDAISTKDTYINITNHAYFNLDGIKTDGSTNVTEHEIQLNSGFITPLDGDSVCTGEVKPVGGTAFDLRQQVRIGDGLDNPHELMKATNGGYDISYILGVDDGQMKDGAYVYSAKSGRAMQVKTTQPCLQFYTNANLRETLLRDGKTVNKMAGFCLEAQDYPNGPNIAHFPTAPLRAGEKYHQVIEYIFTTEA</sequence>
<dbReference type="UniPathway" id="UPA00242"/>